<keyword evidence="2" id="KW-1185">Reference proteome</keyword>
<comment type="caution">
    <text evidence="1">The sequence shown here is derived from an EMBL/GenBank/DDBJ whole genome shotgun (WGS) entry which is preliminary data.</text>
</comment>
<gene>
    <name evidence="1" type="ORF">HaLaN_08013</name>
</gene>
<accession>A0A699YXY5</accession>
<sequence>MGCHTQDVLARLGTWDTLPLLASLHSQLQHLVPEHCGAMWTYYQHHVQAQMALPHLFAALGSSDQATRMEVAIDVVYHAELRA</sequence>
<name>A0A699YXY5_HAELA</name>
<dbReference type="EMBL" id="BLLF01000493">
    <property type="protein sequence ID" value="GFH12348.1"/>
    <property type="molecule type" value="Genomic_DNA"/>
</dbReference>
<evidence type="ECO:0000313" key="2">
    <source>
        <dbReference type="Proteomes" id="UP000485058"/>
    </source>
</evidence>
<proteinExistence type="predicted"/>
<dbReference type="Proteomes" id="UP000485058">
    <property type="component" value="Unassembled WGS sequence"/>
</dbReference>
<organism evidence="1 2">
    <name type="scientific">Haematococcus lacustris</name>
    <name type="common">Green alga</name>
    <name type="synonym">Haematococcus pluvialis</name>
    <dbReference type="NCBI Taxonomy" id="44745"/>
    <lineage>
        <taxon>Eukaryota</taxon>
        <taxon>Viridiplantae</taxon>
        <taxon>Chlorophyta</taxon>
        <taxon>core chlorophytes</taxon>
        <taxon>Chlorophyceae</taxon>
        <taxon>CS clade</taxon>
        <taxon>Chlamydomonadales</taxon>
        <taxon>Haematococcaceae</taxon>
        <taxon>Haematococcus</taxon>
    </lineage>
</organism>
<dbReference type="AlphaFoldDB" id="A0A699YXY5"/>
<protein>
    <submittedName>
        <fullName evidence="1">Uncharacterized protein</fullName>
    </submittedName>
</protein>
<evidence type="ECO:0000313" key="1">
    <source>
        <dbReference type="EMBL" id="GFH12348.1"/>
    </source>
</evidence>
<reference evidence="1 2" key="1">
    <citation type="submission" date="2020-02" db="EMBL/GenBank/DDBJ databases">
        <title>Draft genome sequence of Haematococcus lacustris strain NIES-144.</title>
        <authorList>
            <person name="Morimoto D."/>
            <person name="Nakagawa S."/>
            <person name="Yoshida T."/>
            <person name="Sawayama S."/>
        </authorList>
    </citation>
    <scope>NUCLEOTIDE SEQUENCE [LARGE SCALE GENOMIC DNA]</scope>
    <source>
        <strain evidence="1 2">NIES-144</strain>
    </source>
</reference>